<keyword evidence="5" id="KW-0999">Mitochondrion inner membrane</keyword>
<dbReference type="GO" id="GO:0015218">
    <property type="term" value="F:pyrimidine nucleotide transmembrane transporter activity"/>
    <property type="evidence" value="ECO:0007669"/>
    <property type="project" value="InterPro"/>
</dbReference>
<evidence type="ECO:0000256" key="6">
    <source>
        <dbReference type="ARBA" id="ARBA00022989"/>
    </source>
</evidence>
<dbReference type="PANTHER" id="PTHR45829">
    <property type="entry name" value="MITOCHONDRIAL CARRIER PROTEIN RIM2"/>
    <property type="match status" value="1"/>
</dbReference>
<evidence type="ECO:0000313" key="12">
    <source>
        <dbReference type="EMBL" id="KAF2766404.1"/>
    </source>
</evidence>
<dbReference type="AlphaFoldDB" id="A0A6G1L2D5"/>
<evidence type="ECO:0000256" key="2">
    <source>
        <dbReference type="ARBA" id="ARBA00022448"/>
    </source>
</evidence>
<dbReference type="Gene3D" id="1.50.40.10">
    <property type="entry name" value="Mitochondrial carrier domain"/>
    <property type="match status" value="1"/>
</dbReference>
<dbReference type="GO" id="GO:0005743">
    <property type="term" value="C:mitochondrial inner membrane"/>
    <property type="evidence" value="ECO:0007669"/>
    <property type="project" value="UniProtKB-SubCell"/>
</dbReference>
<keyword evidence="3 9" id="KW-0812">Transmembrane</keyword>
<evidence type="ECO:0000256" key="7">
    <source>
        <dbReference type="ARBA" id="ARBA00023128"/>
    </source>
</evidence>
<accession>A0A6G1L2D5</accession>
<evidence type="ECO:0000256" key="11">
    <source>
        <dbReference type="SAM" id="MobiDB-lite"/>
    </source>
</evidence>
<evidence type="ECO:0000256" key="9">
    <source>
        <dbReference type="PROSITE-ProRule" id="PRU00282"/>
    </source>
</evidence>
<keyword evidence="4" id="KW-0677">Repeat</keyword>
<evidence type="ECO:0000256" key="3">
    <source>
        <dbReference type="ARBA" id="ARBA00022692"/>
    </source>
</evidence>
<dbReference type="InterPro" id="IPR023395">
    <property type="entry name" value="MCP_dom_sf"/>
</dbReference>
<dbReference type="PANTHER" id="PTHR45829:SF1">
    <property type="entry name" value="CARRIER PROTEIN, PUTATIVE (AFU_ORTHOLOGUE AFUA_4G06780)-RELATED"/>
    <property type="match status" value="1"/>
</dbReference>
<feature type="repeat" description="Solcar" evidence="9">
    <location>
        <begin position="153"/>
        <end position="247"/>
    </location>
</feature>
<keyword evidence="2 10" id="KW-0813">Transport</keyword>
<comment type="subcellular location">
    <subcellularLocation>
        <location evidence="1">Mitochondrion inner membrane</location>
        <topology evidence="1">Multi-pass membrane protein</topology>
    </subcellularLocation>
</comment>
<feature type="region of interest" description="Disordered" evidence="11">
    <location>
        <begin position="1"/>
        <end position="25"/>
    </location>
</feature>
<dbReference type="InterPro" id="IPR049562">
    <property type="entry name" value="SLC25A33/36-like"/>
</dbReference>
<feature type="repeat" description="Solcar" evidence="9">
    <location>
        <begin position="42"/>
        <end position="141"/>
    </location>
</feature>
<dbReference type="PRINTS" id="PR00926">
    <property type="entry name" value="MITOCARRIER"/>
</dbReference>
<proteinExistence type="inferred from homology"/>
<feature type="region of interest" description="Disordered" evidence="11">
    <location>
        <begin position="296"/>
        <end position="326"/>
    </location>
</feature>
<evidence type="ECO:0000256" key="5">
    <source>
        <dbReference type="ARBA" id="ARBA00022792"/>
    </source>
</evidence>
<dbReference type="Proteomes" id="UP000799436">
    <property type="component" value="Unassembled WGS sequence"/>
</dbReference>
<dbReference type="GO" id="GO:1990519">
    <property type="term" value="P:pyrimidine nucleotide import into mitochondrion"/>
    <property type="evidence" value="ECO:0007669"/>
    <property type="project" value="TreeGrafter"/>
</dbReference>
<dbReference type="Pfam" id="PF00153">
    <property type="entry name" value="Mito_carr"/>
    <property type="match status" value="4"/>
</dbReference>
<keyword evidence="6" id="KW-1133">Transmembrane helix</keyword>
<gene>
    <name evidence="12" type="ORF">EJ03DRAFT_330133</name>
</gene>
<comment type="similarity">
    <text evidence="10">Belongs to the mitochondrial carrier (TC 2.A.29) family.</text>
</comment>
<evidence type="ECO:0000256" key="10">
    <source>
        <dbReference type="RuleBase" id="RU000488"/>
    </source>
</evidence>
<dbReference type="PROSITE" id="PS50920">
    <property type="entry name" value="SOLCAR"/>
    <property type="match status" value="3"/>
</dbReference>
<evidence type="ECO:0000256" key="4">
    <source>
        <dbReference type="ARBA" id="ARBA00022737"/>
    </source>
</evidence>
<evidence type="ECO:0000313" key="13">
    <source>
        <dbReference type="Proteomes" id="UP000799436"/>
    </source>
</evidence>
<evidence type="ECO:0000256" key="1">
    <source>
        <dbReference type="ARBA" id="ARBA00004448"/>
    </source>
</evidence>
<keyword evidence="7" id="KW-0496">Mitochondrion</keyword>
<dbReference type="SUPFAM" id="SSF103506">
    <property type="entry name" value="Mitochondrial carrier"/>
    <property type="match status" value="1"/>
</dbReference>
<organism evidence="12 13">
    <name type="scientific">Teratosphaeria nubilosa</name>
    <dbReference type="NCBI Taxonomy" id="161662"/>
    <lineage>
        <taxon>Eukaryota</taxon>
        <taxon>Fungi</taxon>
        <taxon>Dikarya</taxon>
        <taxon>Ascomycota</taxon>
        <taxon>Pezizomycotina</taxon>
        <taxon>Dothideomycetes</taxon>
        <taxon>Dothideomycetidae</taxon>
        <taxon>Mycosphaerellales</taxon>
        <taxon>Teratosphaeriaceae</taxon>
        <taxon>Teratosphaeria</taxon>
    </lineage>
</organism>
<keyword evidence="13" id="KW-1185">Reference proteome</keyword>
<name>A0A6G1L2D5_9PEZI</name>
<dbReference type="InterPro" id="IPR002067">
    <property type="entry name" value="MCP"/>
</dbReference>
<sequence length="405" mass="43929">MSRSGGKTGEEQGHGSVASQTKSALHRHTPFPRLALWTTTLSPTSVNSFSGAVAGAASGIVTCPLDVIKTKLQAAGSFRNPGLAKAGPPVGQLYSGLVGTASIIIREDGIRGLYRGLGPMLLGYLPTWAVYMSVYDKSREHFYNSGYDEDESKKLLARVYASVCAGACSTITTNPIWVIKTRMMAQVSAHASKSSRTPWHYRNTADAARQMYAKEGIKAFYSGLGPALLGLTHVAIQFPLYEYLKSRFTGLEMGKSPTTSGSEFQNFVGISAATFFSKVCATTATYPHEVLRTRLQTQQRRTSPEDHANGVATNHHSQGLPDDGKRAIGNTDGVAYKRKYTGLVQAFRLIMKEEGWRAFYNGMGTNMIRAVPAAMTTMLTYESVKGLIGKLQEEGRELEKNGGKT</sequence>
<reference evidence="12" key="1">
    <citation type="journal article" date="2020" name="Stud. Mycol.">
        <title>101 Dothideomycetes genomes: a test case for predicting lifestyles and emergence of pathogens.</title>
        <authorList>
            <person name="Haridas S."/>
            <person name="Albert R."/>
            <person name="Binder M."/>
            <person name="Bloem J."/>
            <person name="Labutti K."/>
            <person name="Salamov A."/>
            <person name="Andreopoulos B."/>
            <person name="Baker S."/>
            <person name="Barry K."/>
            <person name="Bills G."/>
            <person name="Bluhm B."/>
            <person name="Cannon C."/>
            <person name="Castanera R."/>
            <person name="Culley D."/>
            <person name="Daum C."/>
            <person name="Ezra D."/>
            <person name="Gonzalez J."/>
            <person name="Henrissat B."/>
            <person name="Kuo A."/>
            <person name="Liang C."/>
            <person name="Lipzen A."/>
            <person name="Lutzoni F."/>
            <person name="Magnuson J."/>
            <person name="Mondo S."/>
            <person name="Nolan M."/>
            <person name="Ohm R."/>
            <person name="Pangilinan J."/>
            <person name="Park H.-J."/>
            <person name="Ramirez L."/>
            <person name="Alfaro M."/>
            <person name="Sun H."/>
            <person name="Tritt A."/>
            <person name="Yoshinaga Y."/>
            <person name="Zwiers L.-H."/>
            <person name="Turgeon B."/>
            <person name="Goodwin S."/>
            <person name="Spatafora J."/>
            <person name="Crous P."/>
            <person name="Grigoriev I."/>
        </authorList>
    </citation>
    <scope>NUCLEOTIDE SEQUENCE</scope>
    <source>
        <strain evidence="12">CBS 116005</strain>
    </source>
</reference>
<dbReference type="InterPro" id="IPR018108">
    <property type="entry name" value="MCP_transmembrane"/>
</dbReference>
<dbReference type="EMBL" id="ML995872">
    <property type="protein sequence ID" value="KAF2766404.1"/>
    <property type="molecule type" value="Genomic_DNA"/>
</dbReference>
<protein>
    <submittedName>
        <fullName evidence="12">Mitochondrial carrier</fullName>
    </submittedName>
</protein>
<keyword evidence="8 9" id="KW-0472">Membrane</keyword>
<dbReference type="OrthoDB" id="10266426at2759"/>
<evidence type="ECO:0000256" key="8">
    <source>
        <dbReference type="ARBA" id="ARBA00023136"/>
    </source>
</evidence>
<feature type="repeat" description="Solcar" evidence="9">
    <location>
        <begin position="265"/>
        <end position="387"/>
    </location>
</feature>